<dbReference type="Proteomes" id="UP000602181">
    <property type="component" value="Unassembled WGS sequence"/>
</dbReference>
<dbReference type="SUPFAM" id="SSF52540">
    <property type="entry name" value="P-loop containing nucleoside triphosphate hydrolases"/>
    <property type="match status" value="1"/>
</dbReference>
<gene>
    <name evidence="2" type="ORF">H8R05_07560</name>
</gene>
<keyword evidence="3" id="KW-1185">Reference proteome</keyword>
<reference evidence="2 3" key="1">
    <citation type="submission" date="2020-08" db="EMBL/GenBank/DDBJ databases">
        <authorList>
            <person name="Liu C."/>
            <person name="Sun Q."/>
        </authorList>
    </citation>
    <scope>NUCLEOTIDE SEQUENCE [LARGE SCALE GENOMIC DNA]</scope>
    <source>
        <strain evidence="2 3">22A2-44</strain>
    </source>
</reference>
<dbReference type="EMBL" id="JACOIH010000009">
    <property type="protein sequence ID" value="MBC3938762.1"/>
    <property type="molecule type" value="Genomic_DNA"/>
</dbReference>
<dbReference type="InterPro" id="IPR006083">
    <property type="entry name" value="PRK/URK"/>
</dbReference>
<feature type="domain" description="Phosphoribulokinase/uridine kinase" evidence="1">
    <location>
        <begin position="54"/>
        <end position="252"/>
    </location>
</feature>
<dbReference type="PANTHER" id="PTHR10285">
    <property type="entry name" value="URIDINE KINASE"/>
    <property type="match status" value="1"/>
</dbReference>
<comment type="caution">
    <text evidence="2">The sequence shown here is derived from an EMBL/GenBank/DDBJ whole genome shotgun (WGS) entry which is preliminary data.</text>
</comment>
<dbReference type="InterPro" id="IPR027417">
    <property type="entry name" value="P-loop_NTPase"/>
</dbReference>
<dbReference type="RefSeq" id="WP_158595623.1">
    <property type="nucleotide sequence ID" value="NZ_JACOIH010000009.1"/>
</dbReference>
<evidence type="ECO:0000313" key="2">
    <source>
        <dbReference type="EMBL" id="MBC3938762.1"/>
    </source>
</evidence>
<evidence type="ECO:0000259" key="1">
    <source>
        <dbReference type="Pfam" id="PF00485"/>
    </source>
</evidence>
<evidence type="ECO:0000313" key="3">
    <source>
        <dbReference type="Proteomes" id="UP000602181"/>
    </source>
</evidence>
<sequence>MKYNPEMERVHTAPIAEELAARPEVFVSREEGVYFQKISAVCDRVTERHIHILLITGPSASGKTTTAKKIAHELRERGKVVNRISLDNFYKSSDELPRWEDGYQNYESVEGLDLDCFRETVQRLLQTGRAQFPIFDFTAGRRSEKTFEISYDEHTYLIIEGIHALNPLLTDTLAPHRTVKLYISVHSDFVDDGGRILLGARDLRLTRRLLRDFYYRGTGAEETLRMWDYVLRGEDLYIRPFREFADAHINSTHDYEPFLYHDTLAEMLRQTDPDSPYRETIGRLTDSARHFFGIDQALVPATSLIQEFIKRD</sequence>
<dbReference type="Gene3D" id="3.40.50.300">
    <property type="entry name" value="P-loop containing nucleotide triphosphate hydrolases"/>
    <property type="match status" value="1"/>
</dbReference>
<proteinExistence type="predicted"/>
<organism evidence="2 3">
    <name type="scientific">Anaerotruncus massiliensis</name>
    <name type="common">ex Togo et al. 2019</name>
    <dbReference type="NCBI Taxonomy" id="1673720"/>
    <lineage>
        <taxon>Bacteria</taxon>
        <taxon>Bacillati</taxon>
        <taxon>Bacillota</taxon>
        <taxon>Clostridia</taxon>
        <taxon>Eubacteriales</taxon>
        <taxon>Oscillospiraceae</taxon>
        <taxon>Anaerotruncus</taxon>
    </lineage>
</organism>
<name>A0ABR7AEJ1_9FIRM</name>
<accession>A0ABR7AEJ1</accession>
<dbReference type="Pfam" id="PF00485">
    <property type="entry name" value="PRK"/>
    <property type="match status" value="1"/>
</dbReference>
<protein>
    <recommendedName>
        <fullName evidence="1">Phosphoribulokinase/uridine kinase domain-containing protein</fullName>
    </recommendedName>
</protein>